<reference evidence="6 7" key="1">
    <citation type="submission" date="2019-03" db="EMBL/GenBank/DDBJ databases">
        <title>Genomic Encyclopedia of Type Strains, Phase IV (KMG-IV): sequencing the most valuable type-strain genomes for metagenomic binning, comparative biology and taxonomic classification.</title>
        <authorList>
            <person name="Goeker M."/>
        </authorList>
    </citation>
    <scope>NUCLEOTIDE SEQUENCE [LARGE SCALE GENOMIC DNA]</scope>
    <source>
        <strain evidence="6 7">DSM 45775</strain>
    </source>
</reference>
<keyword evidence="1" id="KW-0805">Transcription regulation</keyword>
<dbReference type="PANTHER" id="PTHR39515:SF2">
    <property type="entry name" value="HTH-TYPE TRANSCRIPTIONAL REGULATOR RV0880"/>
    <property type="match status" value="1"/>
</dbReference>
<feature type="region of interest" description="Disordered" evidence="4">
    <location>
        <begin position="152"/>
        <end position="173"/>
    </location>
</feature>
<dbReference type="InterPro" id="IPR052526">
    <property type="entry name" value="HTH-type_Bedaq_tolerance"/>
</dbReference>
<gene>
    <name evidence="6" type="ORF">EV188_102576</name>
</gene>
<comment type="caution">
    <text evidence="6">The sequence shown here is derived from an EMBL/GenBank/DDBJ whole genome shotgun (WGS) entry which is preliminary data.</text>
</comment>
<sequence>MESPRLPAPPGVDDRWLVSDRLGHQLIRVMRAVERAKAGKSVGPDGVERAAYVLLARLVLEGPRRSNALAESVHSDPSTVSRQVAGLVRAGLVERRPDPEDGRATLLAPTDEGLRVFHANRDRRNREIGAMTEYWDEADRVRLVELLEQLAGDLEDHHAPTPPSAAVRGQEAS</sequence>
<dbReference type="RefSeq" id="WP_133825919.1">
    <property type="nucleotide sequence ID" value="NZ_BAABHR010000017.1"/>
</dbReference>
<dbReference type="AlphaFoldDB" id="A0A4R6VLY1"/>
<dbReference type="InterPro" id="IPR036390">
    <property type="entry name" value="WH_DNA-bd_sf"/>
</dbReference>
<dbReference type="GO" id="GO:0003677">
    <property type="term" value="F:DNA binding"/>
    <property type="evidence" value="ECO:0007669"/>
    <property type="project" value="UniProtKB-KW"/>
</dbReference>
<dbReference type="GO" id="GO:0003700">
    <property type="term" value="F:DNA-binding transcription factor activity"/>
    <property type="evidence" value="ECO:0007669"/>
    <property type="project" value="InterPro"/>
</dbReference>
<protein>
    <submittedName>
        <fullName evidence="6">MarR family transcriptional regulator</fullName>
    </submittedName>
</protein>
<dbReference type="PROSITE" id="PS50995">
    <property type="entry name" value="HTH_MARR_2"/>
    <property type="match status" value="1"/>
</dbReference>
<evidence type="ECO:0000256" key="3">
    <source>
        <dbReference type="ARBA" id="ARBA00023163"/>
    </source>
</evidence>
<evidence type="ECO:0000256" key="2">
    <source>
        <dbReference type="ARBA" id="ARBA00023125"/>
    </source>
</evidence>
<evidence type="ECO:0000259" key="5">
    <source>
        <dbReference type="PROSITE" id="PS50995"/>
    </source>
</evidence>
<dbReference type="InterPro" id="IPR011991">
    <property type="entry name" value="ArsR-like_HTH"/>
</dbReference>
<dbReference type="InterPro" id="IPR023187">
    <property type="entry name" value="Tscrpt_reg_MarR-type_CS"/>
</dbReference>
<dbReference type="InterPro" id="IPR000835">
    <property type="entry name" value="HTH_MarR-typ"/>
</dbReference>
<dbReference type="SUPFAM" id="SSF46785">
    <property type="entry name" value="Winged helix' DNA-binding domain"/>
    <property type="match status" value="1"/>
</dbReference>
<keyword evidence="3" id="KW-0804">Transcription</keyword>
<keyword evidence="2" id="KW-0238">DNA-binding</keyword>
<dbReference type="InterPro" id="IPR036388">
    <property type="entry name" value="WH-like_DNA-bd_sf"/>
</dbReference>
<dbReference type="CDD" id="cd00090">
    <property type="entry name" value="HTH_ARSR"/>
    <property type="match status" value="1"/>
</dbReference>
<evidence type="ECO:0000313" key="6">
    <source>
        <dbReference type="EMBL" id="TDQ62919.1"/>
    </source>
</evidence>
<proteinExistence type="predicted"/>
<dbReference type="EMBL" id="SNYO01000002">
    <property type="protein sequence ID" value="TDQ62919.1"/>
    <property type="molecule type" value="Genomic_DNA"/>
</dbReference>
<name>A0A4R6VLY1_9PSEU</name>
<dbReference type="Gene3D" id="1.10.10.10">
    <property type="entry name" value="Winged helix-like DNA-binding domain superfamily/Winged helix DNA-binding domain"/>
    <property type="match status" value="1"/>
</dbReference>
<dbReference type="PROSITE" id="PS01117">
    <property type="entry name" value="HTH_MARR_1"/>
    <property type="match status" value="1"/>
</dbReference>
<dbReference type="SMART" id="SM00347">
    <property type="entry name" value="HTH_MARR"/>
    <property type="match status" value="1"/>
</dbReference>
<dbReference type="Proteomes" id="UP000295705">
    <property type="component" value="Unassembled WGS sequence"/>
</dbReference>
<organism evidence="6 7">
    <name type="scientific">Actinomycetospora succinea</name>
    <dbReference type="NCBI Taxonomy" id="663603"/>
    <lineage>
        <taxon>Bacteria</taxon>
        <taxon>Bacillati</taxon>
        <taxon>Actinomycetota</taxon>
        <taxon>Actinomycetes</taxon>
        <taxon>Pseudonocardiales</taxon>
        <taxon>Pseudonocardiaceae</taxon>
        <taxon>Actinomycetospora</taxon>
    </lineage>
</organism>
<feature type="domain" description="HTH marR-type" evidence="5">
    <location>
        <begin position="19"/>
        <end position="152"/>
    </location>
</feature>
<evidence type="ECO:0000256" key="4">
    <source>
        <dbReference type="SAM" id="MobiDB-lite"/>
    </source>
</evidence>
<evidence type="ECO:0000313" key="7">
    <source>
        <dbReference type="Proteomes" id="UP000295705"/>
    </source>
</evidence>
<keyword evidence="7" id="KW-1185">Reference proteome</keyword>
<dbReference type="PANTHER" id="PTHR39515">
    <property type="entry name" value="CONSERVED PROTEIN"/>
    <property type="match status" value="1"/>
</dbReference>
<dbReference type="OrthoDB" id="5148120at2"/>
<accession>A0A4R6VLY1</accession>
<dbReference type="Pfam" id="PF01047">
    <property type="entry name" value="MarR"/>
    <property type="match status" value="1"/>
</dbReference>
<evidence type="ECO:0000256" key="1">
    <source>
        <dbReference type="ARBA" id="ARBA00023015"/>
    </source>
</evidence>